<evidence type="ECO:0000313" key="2">
    <source>
        <dbReference type="Proteomes" id="UP000198386"/>
    </source>
</evidence>
<evidence type="ECO:0000313" key="1">
    <source>
        <dbReference type="EMBL" id="SNS27885.1"/>
    </source>
</evidence>
<dbReference type="AlphaFoldDB" id="A0A239D673"/>
<dbReference type="Pfam" id="PF00756">
    <property type="entry name" value="Esterase"/>
    <property type="match status" value="1"/>
</dbReference>
<protein>
    <submittedName>
        <fullName evidence="1">Esterase/lipase superfamily enzyme</fullName>
    </submittedName>
</protein>
<dbReference type="EMBL" id="FZOH01000003">
    <property type="protein sequence ID" value="SNS27885.1"/>
    <property type="molecule type" value="Genomic_DNA"/>
</dbReference>
<proteinExistence type="predicted"/>
<dbReference type="InterPro" id="IPR000801">
    <property type="entry name" value="Esterase-like"/>
</dbReference>
<dbReference type="Proteomes" id="UP000198386">
    <property type="component" value="Unassembled WGS sequence"/>
</dbReference>
<dbReference type="InterPro" id="IPR029058">
    <property type="entry name" value="AB_hydrolase_fold"/>
</dbReference>
<organism evidence="1 2">
    <name type="scientific">Geodermatophilus saharensis</name>
    <dbReference type="NCBI Taxonomy" id="1137994"/>
    <lineage>
        <taxon>Bacteria</taxon>
        <taxon>Bacillati</taxon>
        <taxon>Actinomycetota</taxon>
        <taxon>Actinomycetes</taxon>
        <taxon>Geodermatophilales</taxon>
        <taxon>Geodermatophilaceae</taxon>
        <taxon>Geodermatophilus</taxon>
    </lineage>
</organism>
<name>A0A239D673_9ACTN</name>
<accession>A0A239D673</accession>
<keyword evidence="2" id="KW-1185">Reference proteome</keyword>
<dbReference type="Gene3D" id="3.40.50.1820">
    <property type="entry name" value="alpha/beta hydrolase"/>
    <property type="match status" value="1"/>
</dbReference>
<reference evidence="2" key="1">
    <citation type="submission" date="2017-06" db="EMBL/GenBank/DDBJ databases">
        <authorList>
            <person name="Varghese N."/>
            <person name="Submissions S."/>
        </authorList>
    </citation>
    <scope>NUCLEOTIDE SEQUENCE [LARGE SCALE GENOMIC DNA]</scope>
    <source>
        <strain evidence="2">DSM 45423</strain>
    </source>
</reference>
<dbReference type="SUPFAM" id="SSF53474">
    <property type="entry name" value="alpha/beta-Hydrolases"/>
    <property type="match status" value="1"/>
</dbReference>
<sequence length="241" mass="26597">MKVTDRWHSERMDQPIGLARWGHYGTPVLVFPTAGGDAEEIERNGVVGACWPLVESGRVKLYSCDSVPGQAMVAKAGSPEYRMWLFNQFHHAVRHEVVPAIRADSGGDETPIVVTGASIGAFNSLAVLCRFPDVFGAAVGMSGTYRIQKFLDHRSSPDLFFASPLDFLPGLEGDQLDLLRTRFAVIATGQGAWEDVDASWDAGNVLGGKGVPNRVDVWGPEWPHDWQTWQRMLPQYLDELC</sequence>
<dbReference type="OrthoDB" id="9775130at2"/>
<dbReference type="RefSeq" id="WP_089403736.1">
    <property type="nucleotide sequence ID" value="NZ_FZOH01000003.1"/>
</dbReference>
<gene>
    <name evidence="1" type="ORF">SAMN04488107_2020</name>
</gene>